<dbReference type="EMBL" id="KZ308746">
    <property type="protein sequence ID" value="KAG8233743.1"/>
    <property type="molecule type" value="Genomic_DNA"/>
</dbReference>
<name>A0A8K0KK44_LADFU</name>
<proteinExistence type="predicted"/>
<dbReference type="AlphaFoldDB" id="A0A8K0KK44"/>
<evidence type="ECO:0000313" key="1">
    <source>
        <dbReference type="EMBL" id="KAG8233743.1"/>
    </source>
</evidence>
<comment type="caution">
    <text evidence="1">The sequence shown here is derived from an EMBL/GenBank/DDBJ whole genome shotgun (WGS) entry which is preliminary data.</text>
</comment>
<gene>
    <name evidence="1" type="ORF">J437_LFUL003813</name>
</gene>
<sequence length="314" mass="35720">MAELCSNISPNIIVLNISPPLILYELSSDHYPLLTTIFGKASTNSTNYQSKHTNWNKFCDYINDKIHLIPQINDPITIDKIDSHLELLNNLLAAGKHHASKILPRLPLDYVLLPQNIRDLINSRNKLKRIFFRYKNPIDGLLLKDLNKVISKKIRDFKNSQWEKYLSTVSFNDQNNDLWRLSKNLTRTIPKCPPIQVNDTLIFDEQKKINLMTSTYNSFEANPEVNMKNILLPSLIDNNTIQTSPKEIVEIINNLNIKKAPGLSTRSATTRAPTTNQESASAPQRLQQVIIIIVNNTNAAVNDIDITSTITHIC</sequence>
<keyword evidence="2" id="KW-1185">Reference proteome</keyword>
<organism evidence="1 2">
    <name type="scientific">Ladona fulva</name>
    <name type="common">Scarce chaser dragonfly</name>
    <name type="synonym">Libellula fulva</name>
    <dbReference type="NCBI Taxonomy" id="123851"/>
    <lineage>
        <taxon>Eukaryota</taxon>
        <taxon>Metazoa</taxon>
        <taxon>Ecdysozoa</taxon>
        <taxon>Arthropoda</taxon>
        <taxon>Hexapoda</taxon>
        <taxon>Insecta</taxon>
        <taxon>Pterygota</taxon>
        <taxon>Palaeoptera</taxon>
        <taxon>Odonata</taxon>
        <taxon>Epiprocta</taxon>
        <taxon>Anisoptera</taxon>
        <taxon>Libelluloidea</taxon>
        <taxon>Libellulidae</taxon>
        <taxon>Ladona</taxon>
    </lineage>
</organism>
<accession>A0A8K0KK44</accession>
<reference evidence="1" key="1">
    <citation type="submission" date="2013-04" db="EMBL/GenBank/DDBJ databases">
        <authorList>
            <person name="Qu J."/>
            <person name="Murali S.C."/>
            <person name="Bandaranaike D."/>
            <person name="Bellair M."/>
            <person name="Blankenburg K."/>
            <person name="Chao H."/>
            <person name="Dinh H."/>
            <person name="Doddapaneni H."/>
            <person name="Downs B."/>
            <person name="Dugan-Rocha S."/>
            <person name="Elkadiri S."/>
            <person name="Gnanaolivu R.D."/>
            <person name="Hernandez B."/>
            <person name="Javaid M."/>
            <person name="Jayaseelan J.C."/>
            <person name="Lee S."/>
            <person name="Li M."/>
            <person name="Ming W."/>
            <person name="Munidasa M."/>
            <person name="Muniz J."/>
            <person name="Nguyen L."/>
            <person name="Ongeri F."/>
            <person name="Osuji N."/>
            <person name="Pu L.-L."/>
            <person name="Puazo M."/>
            <person name="Qu C."/>
            <person name="Quiroz J."/>
            <person name="Raj R."/>
            <person name="Weissenberger G."/>
            <person name="Xin Y."/>
            <person name="Zou X."/>
            <person name="Han Y."/>
            <person name="Richards S."/>
            <person name="Worley K."/>
            <person name="Muzny D."/>
            <person name="Gibbs R."/>
        </authorList>
    </citation>
    <scope>NUCLEOTIDE SEQUENCE</scope>
    <source>
        <strain evidence="1">Sampled in the wild</strain>
    </source>
</reference>
<dbReference type="OrthoDB" id="416454at2759"/>
<dbReference type="Proteomes" id="UP000792457">
    <property type="component" value="Unassembled WGS sequence"/>
</dbReference>
<reference evidence="1" key="2">
    <citation type="submission" date="2017-10" db="EMBL/GenBank/DDBJ databases">
        <title>Ladona fulva Genome sequencing and assembly.</title>
        <authorList>
            <person name="Murali S."/>
            <person name="Richards S."/>
            <person name="Bandaranaike D."/>
            <person name="Bellair M."/>
            <person name="Blankenburg K."/>
            <person name="Chao H."/>
            <person name="Dinh H."/>
            <person name="Doddapaneni H."/>
            <person name="Dugan-Rocha S."/>
            <person name="Elkadiri S."/>
            <person name="Gnanaolivu R."/>
            <person name="Hernandez B."/>
            <person name="Skinner E."/>
            <person name="Javaid M."/>
            <person name="Lee S."/>
            <person name="Li M."/>
            <person name="Ming W."/>
            <person name="Munidasa M."/>
            <person name="Muniz J."/>
            <person name="Nguyen L."/>
            <person name="Hughes D."/>
            <person name="Osuji N."/>
            <person name="Pu L.-L."/>
            <person name="Puazo M."/>
            <person name="Qu C."/>
            <person name="Quiroz J."/>
            <person name="Raj R."/>
            <person name="Weissenberger G."/>
            <person name="Xin Y."/>
            <person name="Zou X."/>
            <person name="Han Y."/>
            <person name="Worley K."/>
            <person name="Muzny D."/>
            <person name="Gibbs R."/>
        </authorList>
    </citation>
    <scope>NUCLEOTIDE SEQUENCE</scope>
    <source>
        <strain evidence="1">Sampled in the wild</strain>
    </source>
</reference>
<evidence type="ECO:0000313" key="2">
    <source>
        <dbReference type="Proteomes" id="UP000792457"/>
    </source>
</evidence>
<protein>
    <submittedName>
        <fullName evidence="1">Uncharacterized protein</fullName>
    </submittedName>
</protein>